<feature type="compositionally biased region" description="Basic residues" evidence="1">
    <location>
        <begin position="333"/>
        <end position="343"/>
    </location>
</feature>
<dbReference type="OrthoDB" id="5404004at2759"/>
<dbReference type="RefSeq" id="XP_040679276.1">
    <property type="nucleotide sequence ID" value="XM_040822770.1"/>
</dbReference>
<dbReference type="Proteomes" id="UP000030816">
    <property type="component" value="Unassembled WGS sequence"/>
</dbReference>
<sequence length="567" mass="62123">MSRSSSLNHRRGPAAIETIIIPDISKQTHLTDAENIASVGLQQYRRPMRRGTFLSRSPPDKKFSAVTGLRGLDVSEADATGIIPIGMALGSPSPERGSCGTRWQPQVTTTVTAGKGGSQDEQQTKDGLSRSKSRKWSIFGRSRSKRVKNSDRAMDSPDQVTTPSETPTRGTPTSAGFRGPGHTDFREANPSPKPKALGRSFTEPMASEPTWYPQVVSPPAKTQTATDGTRPRQREPIRKNINTFSGEPFLDVEIPNITLDRYSVMFASLLERRSATSLLARRQVTQDKIRALREEAAGPGHRSAVSRTRRKQSVDRDLPPIPSLRLEPLQATRKNRPKFHHRSNTSAGIMYTPSKETFTDSHARDGEQGKSSHIVRLASLKGREASIGSGISQQGHRPHLRSRFHIRSPTHKHSGSKSPTNSSFDLSDEYLEEGGLSPPPARGHSQRIVNSSQSKKCPPTLQQATTAPIPSTPAFQGSPSPSSPLGEELDEDEDKAVQDAVKISIARQISVSREQRRMLGPLQMHPTEGKRIAETKSSTPRLVDPRVDPSSPSAGCRKSEWVVLESV</sequence>
<organism evidence="2 3">
    <name type="scientific">Metarhizium album (strain ARSEF 1941)</name>
    <dbReference type="NCBI Taxonomy" id="1081103"/>
    <lineage>
        <taxon>Eukaryota</taxon>
        <taxon>Fungi</taxon>
        <taxon>Dikarya</taxon>
        <taxon>Ascomycota</taxon>
        <taxon>Pezizomycotina</taxon>
        <taxon>Sordariomycetes</taxon>
        <taxon>Hypocreomycetidae</taxon>
        <taxon>Hypocreales</taxon>
        <taxon>Clavicipitaceae</taxon>
        <taxon>Metarhizium</taxon>
    </lineage>
</organism>
<dbReference type="AlphaFoldDB" id="A0A0B2WZD1"/>
<comment type="caution">
    <text evidence="2">The sequence shown here is derived from an EMBL/GenBank/DDBJ whole genome shotgun (WGS) entry which is preliminary data.</text>
</comment>
<feature type="compositionally biased region" description="Basic and acidic residues" evidence="1">
    <location>
        <begin position="229"/>
        <end position="238"/>
    </location>
</feature>
<feature type="region of interest" description="Disordered" evidence="1">
    <location>
        <begin position="295"/>
        <end position="372"/>
    </location>
</feature>
<protein>
    <submittedName>
        <fullName evidence="2">Uncharacterized protein</fullName>
    </submittedName>
</protein>
<accession>A0A0B2WZD1</accession>
<feature type="region of interest" description="Disordered" evidence="1">
    <location>
        <begin position="516"/>
        <end position="555"/>
    </location>
</feature>
<dbReference type="STRING" id="1081103.A0A0B2WZD1"/>
<feature type="compositionally biased region" description="Polar residues" evidence="1">
    <location>
        <begin position="447"/>
        <end position="477"/>
    </location>
</feature>
<evidence type="ECO:0000313" key="2">
    <source>
        <dbReference type="EMBL" id="KHN98210.1"/>
    </source>
</evidence>
<feature type="region of interest" description="Disordered" evidence="1">
    <location>
        <begin position="407"/>
        <end position="496"/>
    </location>
</feature>
<dbReference type="EMBL" id="AZHE01000008">
    <property type="protein sequence ID" value="KHN98210.1"/>
    <property type="molecule type" value="Genomic_DNA"/>
</dbReference>
<gene>
    <name evidence="2" type="ORF">MAM_03971</name>
</gene>
<evidence type="ECO:0000256" key="1">
    <source>
        <dbReference type="SAM" id="MobiDB-lite"/>
    </source>
</evidence>
<proteinExistence type="predicted"/>
<keyword evidence="3" id="KW-1185">Reference proteome</keyword>
<dbReference type="HOGENOM" id="CLU_495292_0_0_1"/>
<dbReference type="GeneID" id="63738426"/>
<name>A0A0B2WZD1_METAS</name>
<evidence type="ECO:0000313" key="3">
    <source>
        <dbReference type="Proteomes" id="UP000030816"/>
    </source>
</evidence>
<feature type="compositionally biased region" description="Polar residues" evidence="1">
    <location>
        <begin position="416"/>
        <end position="425"/>
    </location>
</feature>
<feature type="compositionally biased region" description="Polar residues" evidence="1">
    <location>
        <begin position="158"/>
        <end position="174"/>
    </location>
</feature>
<feature type="region of interest" description="Disordered" evidence="1">
    <location>
        <begin position="110"/>
        <end position="239"/>
    </location>
</feature>
<reference evidence="2 3" key="1">
    <citation type="journal article" date="2014" name="Proc. Natl. Acad. Sci. U.S.A.">
        <title>Trajectory and genomic determinants of fungal-pathogen speciation and host adaptation.</title>
        <authorList>
            <person name="Hu X."/>
            <person name="Xiao G."/>
            <person name="Zheng P."/>
            <person name="Shang Y."/>
            <person name="Su Y."/>
            <person name="Zhang X."/>
            <person name="Liu X."/>
            <person name="Zhan S."/>
            <person name="St Leger R.J."/>
            <person name="Wang C."/>
        </authorList>
    </citation>
    <scope>NUCLEOTIDE SEQUENCE [LARGE SCALE GENOMIC DNA]</scope>
    <source>
        <strain evidence="2 3">ARSEF 1941</strain>
    </source>
</reference>
<feature type="compositionally biased region" description="Basic and acidic residues" evidence="1">
    <location>
        <begin position="357"/>
        <end position="370"/>
    </location>
</feature>